<evidence type="ECO:0008006" key="3">
    <source>
        <dbReference type="Google" id="ProtNLM"/>
    </source>
</evidence>
<dbReference type="Gene3D" id="3.30.559.10">
    <property type="entry name" value="Chloramphenicol acetyltransferase-like domain"/>
    <property type="match status" value="1"/>
</dbReference>
<comment type="caution">
    <text evidence="2">The sequence shown here is derived from an EMBL/GenBank/DDBJ whole genome shotgun (WGS) entry which is preliminary data.</text>
</comment>
<organism evidence="2">
    <name type="scientific">bioreactor metagenome</name>
    <dbReference type="NCBI Taxonomy" id="1076179"/>
    <lineage>
        <taxon>unclassified sequences</taxon>
        <taxon>metagenomes</taxon>
        <taxon>ecological metagenomes</taxon>
    </lineage>
</organism>
<evidence type="ECO:0000313" key="2">
    <source>
        <dbReference type="EMBL" id="MPN04430.1"/>
    </source>
</evidence>
<dbReference type="InterPro" id="IPR023213">
    <property type="entry name" value="CAT-like_dom_sf"/>
</dbReference>
<evidence type="ECO:0000256" key="1">
    <source>
        <dbReference type="SAM" id="MobiDB-lite"/>
    </source>
</evidence>
<feature type="region of interest" description="Disordered" evidence="1">
    <location>
        <begin position="204"/>
        <end position="233"/>
    </location>
</feature>
<accession>A0A645ESP4</accession>
<dbReference type="EMBL" id="VSSQ01050343">
    <property type="protein sequence ID" value="MPN04430.1"/>
    <property type="molecule type" value="Genomic_DNA"/>
</dbReference>
<name>A0A645ESP4_9ZZZZ</name>
<protein>
    <recommendedName>
        <fullName evidence="3">2-oxoacid dehydrogenase acyltransferase catalytic domain-containing protein</fullName>
    </recommendedName>
</protein>
<gene>
    <name evidence="2" type="ORF">SDC9_151668</name>
</gene>
<dbReference type="SUPFAM" id="SSF52777">
    <property type="entry name" value="CoA-dependent acyltransferases"/>
    <property type="match status" value="1"/>
</dbReference>
<dbReference type="AlphaFoldDB" id="A0A645ESP4"/>
<proteinExistence type="predicted"/>
<feature type="compositionally biased region" description="Basic residues" evidence="1">
    <location>
        <begin position="210"/>
        <end position="225"/>
    </location>
</feature>
<reference evidence="2" key="1">
    <citation type="submission" date="2019-08" db="EMBL/GenBank/DDBJ databases">
        <authorList>
            <person name="Kucharzyk K."/>
            <person name="Murdoch R.W."/>
            <person name="Higgins S."/>
            <person name="Loffler F."/>
        </authorList>
    </citation>
    <scope>NUCLEOTIDE SEQUENCE</scope>
</reference>
<sequence>MYVRNELSVSFVVLREGPDGNVQENVVQCRFDPNDTIFDVAARTSQAIMEGRKPDVDNSTVKIAKLLLNPYLATVIAGAVRLMDRYGIMPRVIQEASPFHTSLFLTNMMSIGMPAVNHHIYNFGTCSLFVSIGSVERSVVLNDKGEPQRKRYMPIGITADERVCAGNLYAKMVSLFNVYLNDPALLEEKPEKVRFDQGLVYGMPPAPRKRELRKMRRMERKRRKSGYTEQKSA</sequence>